<keyword evidence="2" id="KW-1185">Reference proteome</keyword>
<gene>
    <name evidence="1" type="ORF">OPT61_g4557</name>
</gene>
<dbReference type="Proteomes" id="UP001153331">
    <property type="component" value="Unassembled WGS sequence"/>
</dbReference>
<proteinExistence type="predicted"/>
<evidence type="ECO:0000313" key="2">
    <source>
        <dbReference type="Proteomes" id="UP001153331"/>
    </source>
</evidence>
<comment type="caution">
    <text evidence="1">The sequence shown here is derived from an EMBL/GenBank/DDBJ whole genome shotgun (WGS) entry which is preliminary data.</text>
</comment>
<accession>A0ACC2IDJ7</accession>
<name>A0ACC2IDJ7_9PLEO</name>
<sequence length="111" mass="12031">MSIHVSDAVMSEHYAAVGVLGPSAHELAEDFEPTSWSKCTLEAPSGLGVPTSCHCATVSSLLFWPSMTCGDRTRSSLKTTRIPGDLKSPAWGFLLREIAFAQFEKDRSPKC</sequence>
<dbReference type="EMBL" id="JAPHNI010000264">
    <property type="protein sequence ID" value="KAJ8113268.1"/>
    <property type="molecule type" value="Genomic_DNA"/>
</dbReference>
<evidence type="ECO:0000313" key="1">
    <source>
        <dbReference type="EMBL" id="KAJ8113268.1"/>
    </source>
</evidence>
<protein>
    <submittedName>
        <fullName evidence="1">Uncharacterized protein</fullName>
    </submittedName>
</protein>
<organism evidence="1 2">
    <name type="scientific">Boeremia exigua</name>
    <dbReference type="NCBI Taxonomy" id="749465"/>
    <lineage>
        <taxon>Eukaryota</taxon>
        <taxon>Fungi</taxon>
        <taxon>Dikarya</taxon>
        <taxon>Ascomycota</taxon>
        <taxon>Pezizomycotina</taxon>
        <taxon>Dothideomycetes</taxon>
        <taxon>Pleosporomycetidae</taxon>
        <taxon>Pleosporales</taxon>
        <taxon>Pleosporineae</taxon>
        <taxon>Didymellaceae</taxon>
        <taxon>Boeremia</taxon>
    </lineage>
</organism>
<reference evidence="1" key="1">
    <citation type="submission" date="2022-11" db="EMBL/GenBank/DDBJ databases">
        <title>Genome Sequence of Boeremia exigua.</title>
        <authorList>
            <person name="Buettner E."/>
        </authorList>
    </citation>
    <scope>NUCLEOTIDE SEQUENCE</scope>
    <source>
        <strain evidence="1">CU02</strain>
    </source>
</reference>